<protein>
    <recommendedName>
        <fullName evidence="3">Lipoprotein</fullName>
    </recommendedName>
</protein>
<dbReference type="GeneID" id="73290205"/>
<dbReference type="RefSeq" id="WP_254160357.1">
    <property type="nucleotide sequence ID" value="NZ_CP100355.1"/>
</dbReference>
<organism evidence="1 2">
    <name type="scientific">Natronosalvus rutilus</name>
    <dbReference type="NCBI Taxonomy" id="2953753"/>
    <lineage>
        <taxon>Archaea</taxon>
        <taxon>Methanobacteriati</taxon>
        <taxon>Methanobacteriota</taxon>
        <taxon>Stenosarchaea group</taxon>
        <taxon>Halobacteria</taxon>
        <taxon>Halobacteriales</taxon>
        <taxon>Natrialbaceae</taxon>
        <taxon>Natronosalvus</taxon>
    </lineage>
</organism>
<accession>A0A9E7SXT4</accession>
<dbReference type="AlphaFoldDB" id="A0A9E7SXT4"/>
<evidence type="ECO:0000313" key="2">
    <source>
        <dbReference type="Proteomes" id="UP001056855"/>
    </source>
</evidence>
<dbReference type="PROSITE" id="PS51257">
    <property type="entry name" value="PROKAR_LIPOPROTEIN"/>
    <property type="match status" value="1"/>
</dbReference>
<dbReference type="Proteomes" id="UP001056855">
    <property type="component" value="Chromosome"/>
</dbReference>
<proteinExistence type="predicted"/>
<gene>
    <name evidence="1" type="ORF">NGM29_09125</name>
</gene>
<evidence type="ECO:0008006" key="3">
    <source>
        <dbReference type="Google" id="ProtNLM"/>
    </source>
</evidence>
<sequence length="137" mass="15156">MQRRQVLFGCATALPGITGCLDSEPPVDSAFVSFSEDSDKGVGVEVSKGDFESLWIEIENVDGGFMIYEGVDRPSIYINDDEYYTAGDICYKKSFGADCVEGSLDEETQESFYLSAEIRVYGILDGEQTLLETYAHK</sequence>
<dbReference type="EMBL" id="CP100355">
    <property type="protein sequence ID" value="UTF55391.1"/>
    <property type="molecule type" value="Genomic_DNA"/>
</dbReference>
<evidence type="ECO:0000313" key="1">
    <source>
        <dbReference type="EMBL" id="UTF55391.1"/>
    </source>
</evidence>
<reference evidence="1" key="1">
    <citation type="submission" date="2022-06" db="EMBL/GenBank/DDBJ databases">
        <title>Diverse halophilic archaea isolated from saline environments.</title>
        <authorList>
            <person name="Cui H.-L."/>
        </authorList>
    </citation>
    <scope>NUCLEOTIDE SEQUENCE</scope>
    <source>
        <strain evidence="1">WLHS1</strain>
    </source>
</reference>
<name>A0A9E7SXT4_9EURY</name>
<dbReference type="KEGG" id="sawl:NGM29_09125"/>
<keyword evidence="2" id="KW-1185">Reference proteome</keyword>